<evidence type="ECO:0000313" key="2">
    <source>
        <dbReference type="Proteomes" id="UP000299102"/>
    </source>
</evidence>
<dbReference type="Proteomes" id="UP000299102">
    <property type="component" value="Unassembled WGS sequence"/>
</dbReference>
<sequence>MTGGFGLWKVRRRDGGGARVIPAPAADLHTQQTDCISITHIATAWASFTRRRIRSSGHVYTDLTIQQTPYNDSWHVIECTGGAAVCVRRRPARRFARDGIWVSVVKGDAPTRSGTALQRKLAFSA</sequence>
<dbReference type="EMBL" id="BGZK01000040">
    <property type="protein sequence ID" value="GBP10320.1"/>
    <property type="molecule type" value="Genomic_DNA"/>
</dbReference>
<reference evidence="1 2" key="1">
    <citation type="journal article" date="2019" name="Commun. Biol.">
        <title>The bagworm genome reveals a unique fibroin gene that provides high tensile strength.</title>
        <authorList>
            <person name="Kono N."/>
            <person name="Nakamura H."/>
            <person name="Ohtoshi R."/>
            <person name="Tomita M."/>
            <person name="Numata K."/>
            <person name="Arakawa K."/>
        </authorList>
    </citation>
    <scope>NUCLEOTIDE SEQUENCE [LARGE SCALE GENOMIC DNA]</scope>
</reference>
<dbReference type="AlphaFoldDB" id="A0A4C1T9S7"/>
<evidence type="ECO:0000313" key="1">
    <source>
        <dbReference type="EMBL" id="GBP10320.1"/>
    </source>
</evidence>
<keyword evidence="2" id="KW-1185">Reference proteome</keyword>
<accession>A0A4C1T9S7</accession>
<gene>
    <name evidence="1" type="ORF">EVAR_5638_1</name>
</gene>
<proteinExistence type="predicted"/>
<protein>
    <submittedName>
        <fullName evidence="1">Uncharacterized protein</fullName>
    </submittedName>
</protein>
<name>A0A4C1T9S7_EUMVA</name>
<comment type="caution">
    <text evidence="1">The sequence shown here is derived from an EMBL/GenBank/DDBJ whole genome shotgun (WGS) entry which is preliminary data.</text>
</comment>
<organism evidence="1 2">
    <name type="scientific">Eumeta variegata</name>
    <name type="common">Bagworm moth</name>
    <name type="synonym">Eumeta japonica</name>
    <dbReference type="NCBI Taxonomy" id="151549"/>
    <lineage>
        <taxon>Eukaryota</taxon>
        <taxon>Metazoa</taxon>
        <taxon>Ecdysozoa</taxon>
        <taxon>Arthropoda</taxon>
        <taxon>Hexapoda</taxon>
        <taxon>Insecta</taxon>
        <taxon>Pterygota</taxon>
        <taxon>Neoptera</taxon>
        <taxon>Endopterygota</taxon>
        <taxon>Lepidoptera</taxon>
        <taxon>Glossata</taxon>
        <taxon>Ditrysia</taxon>
        <taxon>Tineoidea</taxon>
        <taxon>Psychidae</taxon>
        <taxon>Oiketicinae</taxon>
        <taxon>Eumeta</taxon>
    </lineage>
</organism>